<proteinExistence type="predicted"/>
<dbReference type="EMBL" id="CASHTH010000119">
    <property type="protein sequence ID" value="CAI7991488.1"/>
    <property type="molecule type" value="Genomic_DNA"/>
</dbReference>
<organism evidence="1 2">
    <name type="scientific">Geodia barretti</name>
    <name type="common">Barrett's horny sponge</name>
    <dbReference type="NCBI Taxonomy" id="519541"/>
    <lineage>
        <taxon>Eukaryota</taxon>
        <taxon>Metazoa</taxon>
        <taxon>Porifera</taxon>
        <taxon>Demospongiae</taxon>
        <taxon>Heteroscleromorpha</taxon>
        <taxon>Tetractinellida</taxon>
        <taxon>Astrophorina</taxon>
        <taxon>Geodiidae</taxon>
        <taxon>Geodia</taxon>
    </lineage>
</organism>
<accession>A0AA35QU79</accession>
<dbReference type="AlphaFoldDB" id="A0AA35QU79"/>
<protein>
    <submittedName>
        <fullName evidence="1">Uncharacterized protein</fullName>
    </submittedName>
</protein>
<comment type="caution">
    <text evidence="1">The sequence shown here is derived from an EMBL/GenBank/DDBJ whole genome shotgun (WGS) entry which is preliminary data.</text>
</comment>
<gene>
    <name evidence="1" type="ORF">GBAR_LOCUS763</name>
</gene>
<evidence type="ECO:0000313" key="2">
    <source>
        <dbReference type="Proteomes" id="UP001174909"/>
    </source>
</evidence>
<feature type="non-terminal residue" evidence="1">
    <location>
        <position position="1"/>
    </location>
</feature>
<evidence type="ECO:0000313" key="1">
    <source>
        <dbReference type="EMBL" id="CAI7991488.1"/>
    </source>
</evidence>
<sequence length="97" mass="10541">MIGSVGDLDYVIISYRYREAGAFPSLSGAISPHSSASGTISRVNELTVQCHRKKTAPCEMTRGSATTDGTFAYFTPDDSTSVYQYGCSTEKWEELPS</sequence>
<keyword evidence="2" id="KW-1185">Reference proteome</keyword>
<reference evidence="1" key="1">
    <citation type="submission" date="2023-03" db="EMBL/GenBank/DDBJ databases">
        <authorList>
            <person name="Steffen K."/>
            <person name="Cardenas P."/>
        </authorList>
    </citation>
    <scope>NUCLEOTIDE SEQUENCE</scope>
</reference>
<dbReference type="Proteomes" id="UP001174909">
    <property type="component" value="Unassembled WGS sequence"/>
</dbReference>
<name>A0AA35QU79_GEOBA</name>